<comment type="caution">
    <text evidence="1">The sequence shown here is derived from an EMBL/GenBank/DDBJ whole genome shotgun (WGS) entry which is preliminary data.</text>
</comment>
<keyword evidence="2" id="KW-1185">Reference proteome</keyword>
<evidence type="ECO:0000313" key="1">
    <source>
        <dbReference type="EMBL" id="CAG7731241.1"/>
    </source>
</evidence>
<protein>
    <submittedName>
        <fullName evidence="1">Uncharacterized protein</fullName>
    </submittedName>
</protein>
<sequence length="77" mass="9019">MARKKHRKLGIQNKKKELHRQKFRFRVSDKNAFLASTIHNRMLPAYFSDALRKTDVIPSKRLVDPTKAMEWLATGPV</sequence>
<dbReference type="EMBL" id="CAJVCH010208527">
    <property type="protein sequence ID" value="CAG7731241.1"/>
    <property type="molecule type" value="Genomic_DNA"/>
</dbReference>
<dbReference type="Proteomes" id="UP000708208">
    <property type="component" value="Unassembled WGS sequence"/>
</dbReference>
<reference evidence="1" key="1">
    <citation type="submission" date="2021-06" db="EMBL/GenBank/DDBJ databases">
        <authorList>
            <person name="Hodson N. C."/>
            <person name="Mongue J. A."/>
            <person name="Jaron S. K."/>
        </authorList>
    </citation>
    <scope>NUCLEOTIDE SEQUENCE</scope>
</reference>
<proteinExistence type="predicted"/>
<gene>
    <name evidence="1" type="ORF">AFUS01_LOCUS19847</name>
</gene>
<accession>A0A8J2PBR1</accession>
<name>A0A8J2PBR1_9HEXA</name>
<organism evidence="1 2">
    <name type="scientific">Allacma fusca</name>
    <dbReference type="NCBI Taxonomy" id="39272"/>
    <lineage>
        <taxon>Eukaryota</taxon>
        <taxon>Metazoa</taxon>
        <taxon>Ecdysozoa</taxon>
        <taxon>Arthropoda</taxon>
        <taxon>Hexapoda</taxon>
        <taxon>Collembola</taxon>
        <taxon>Symphypleona</taxon>
        <taxon>Sminthuridae</taxon>
        <taxon>Allacma</taxon>
    </lineage>
</organism>
<evidence type="ECO:0000313" key="2">
    <source>
        <dbReference type="Proteomes" id="UP000708208"/>
    </source>
</evidence>
<dbReference type="AlphaFoldDB" id="A0A8J2PBR1"/>